<dbReference type="PANTHER" id="PTHR33096">
    <property type="entry name" value="CXC2 DOMAIN-CONTAINING PROTEIN"/>
    <property type="match status" value="1"/>
</dbReference>
<gene>
    <name evidence="6" type="ORF">BD410DRAFT_900284</name>
</gene>
<accession>A0A4Y7PW17</accession>
<evidence type="ECO:0000256" key="4">
    <source>
        <dbReference type="SAM" id="MobiDB-lite"/>
    </source>
</evidence>
<dbReference type="GO" id="GO:0019783">
    <property type="term" value="F:ubiquitin-like protein peptidase activity"/>
    <property type="evidence" value="ECO:0007669"/>
    <property type="project" value="UniProtKB-ARBA"/>
</dbReference>
<dbReference type="InterPro" id="IPR040521">
    <property type="entry name" value="KDZ"/>
</dbReference>
<evidence type="ECO:0000313" key="7">
    <source>
        <dbReference type="Proteomes" id="UP000294933"/>
    </source>
</evidence>
<feature type="region of interest" description="Disordered" evidence="4">
    <location>
        <begin position="75"/>
        <end position="104"/>
    </location>
</feature>
<dbReference type="InterPro" id="IPR038765">
    <property type="entry name" value="Papain-like_cys_pep_sf"/>
</dbReference>
<comment type="similarity">
    <text evidence="1">Belongs to the peptidase C48 family.</text>
</comment>
<feature type="compositionally biased region" description="Basic and acidic residues" evidence="4">
    <location>
        <begin position="1"/>
        <end position="11"/>
    </location>
</feature>
<dbReference type="SUPFAM" id="SSF54001">
    <property type="entry name" value="Cysteine proteinases"/>
    <property type="match status" value="1"/>
</dbReference>
<reference evidence="6 7" key="1">
    <citation type="submission" date="2018-06" db="EMBL/GenBank/DDBJ databases">
        <title>A transcriptomic atlas of mushroom development highlights an independent origin of complex multicellularity.</title>
        <authorList>
            <consortium name="DOE Joint Genome Institute"/>
            <person name="Krizsan K."/>
            <person name="Almasi E."/>
            <person name="Merenyi Z."/>
            <person name="Sahu N."/>
            <person name="Viragh M."/>
            <person name="Koszo T."/>
            <person name="Mondo S."/>
            <person name="Kiss B."/>
            <person name="Balint B."/>
            <person name="Kues U."/>
            <person name="Barry K."/>
            <person name="Hegedus J.C."/>
            <person name="Henrissat B."/>
            <person name="Johnson J."/>
            <person name="Lipzen A."/>
            <person name="Ohm R."/>
            <person name="Nagy I."/>
            <person name="Pangilinan J."/>
            <person name="Yan J."/>
            <person name="Xiong Y."/>
            <person name="Grigoriev I.V."/>
            <person name="Hibbett D.S."/>
            <person name="Nagy L.G."/>
        </authorList>
    </citation>
    <scope>NUCLEOTIDE SEQUENCE [LARGE SCALE GENOMIC DNA]</scope>
    <source>
        <strain evidence="6 7">SZMC22713</strain>
    </source>
</reference>
<name>A0A4Y7PW17_9AGAM</name>
<feature type="region of interest" description="Disordered" evidence="4">
    <location>
        <begin position="1"/>
        <end position="24"/>
    </location>
</feature>
<dbReference type="Pfam" id="PF18758">
    <property type="entry name" value="KDZ"/>
    <property type="match status" value="1"/>
</dbReference>
<organism evidence="6 7">
    <name type="scientific">Rickenella mellea</name>
    <dbReference type="NCBI Taxonomy" id="50990"/>
    <lineage>
        <taxon>Eukaryota</taxon>
        <taxon>Fungi</taxon>
        <taxon>Dikarya</taxon>
        <taxon>Basidiomycota</taxon>
        <taxon>Agaricomycotina</taxon>
        <taxon>Agaricomycetes</taxon>
        <taxon>Hymenochaetales</taxon>
        <taxon>Rickenellaceae</taxon>
        <taxon>Rickenella</taxon>
    </lineage>
</organism>
<evidence type="ECO:0000259" key="5">
    <source>
        <dbReference type="PROSITE" id="PS50600"/>
    </source>
</evidence>
<keyword evidence="3" id="KW-0378">Hydrolase</keyword>
<dbReference type="GO" id="GO:0006508">
    <property type="term" value="P:proteolysis"/>
    <property type="evidence" value="ECO:0007669"/>
    <property type="project" value="UniProtKB-KW"/>
</dbReference>
<dbReference type="Gene3D" id="3.40.395.10">
    <property type="entry name" value="Adenoviral Proteinase, Chain A"/>
    <property type="match status" value="1"/>
</dbReference>
<dbReference type="GO" id="GO:0008234">
    <property type="term" value="F:cysteine-type peptidase activity"/>
    <property type="evidence" value="ECO:0007669"/>
    <property type="project" value="InterPro"/>
</dbReference>
<dbReference type="Proteomes" id="UP000294933">
    <property type="component" value="Unassembled WGS sequence"/>
</dbReference>
<feature type="compositionally biased region" description="Polar residues" evidence="4">
    <location>
        <begin position="12"/>
        <end position="24"/>
    </location>
</feature>
<evidence type="ECO:0000256" key="2">
    <source>
        <dbReference type="ARBA" id="ARBA00022670"/>
    </source>
</evidence>
<dbReference type="InterPro" id="IPR003653">
    <property type="entry name" value="Peptidase_C48_C"/>
</dbReference>
<dbReference type="VEuPathDB" id="FungiDB:BD410DRAFT_900284"/>
<dbReference type="STRING" id="50990.A0A4Y7PW17"/>
<keyword evidence="2" id="KW-0645">Protease</keyword>
<sequence>MFAVRERDIRANSRSSTQDTASSLDAQIYGPNIVVCHEPSPFKRKRHFKQSKLVSGAGHAKKRQGLMAKFQAIRRGGMHDSHDDRDDPATVEDANGNDWEDVPVSDLDHHSLPSVLDTIQHDTFPIDTSGHPVRRRTGPNAATLKTYGAWHALLPSLIQPLLDYIGITNGGQNEPPLHQTSPDCSLTDCVHVQRRILCLYWNKYQYLDFTICSSPAAVSLPARLVEHGLFPTSPVEPRVAVSIDFLEFYKKLFERSGDAITAVAAALRDFYISRGYRLVDKKGKPIDDPFRRGLGHAIQWYDCLRLRIDAVIEETLNQARVRAKTNPVSFPVPSRTAADTGNTELKVGDLRKGECHPLLQHRCPACFGGAFYGRATSQGADLHIAVDGNFHHRHRRSAGDCPEFYNPVNFVSKEDVDRVGRRILSARKRGPNRNYVPKVADIALDGCEKSFDAADEDFEKANDSRFDDTGLMAAVCRHDIPLFFANIDSPGEQQKYAIALIEKFFKLIPEFATVLVLYDIGCVLDRSLHLYPHLENGILNRLSLGTAAMHSYGHQWSCQLAYNPRLQDGYGLSDGEGVERLWSRLRKLIGITRSSARKRRIWVIDRQAAFISDVLRDDLGVWLRRRLRSGVESRAAKARAILAECGLPMTVLREQWELQRSEQTSLRAHAPARLKKELDAVLTLQTHIETVNSAVDVTQKTLLAGSAPAEAVQALTLLSEMQKRLTDQIEALFTSLNVVATFPDLRNFPLEFITALLLARDLKINIRKRAVGTFFEWDRIDQAVGGKENALGTKLHQQARKSISKRKPALMTALKKYNKYCERLRELAGPSSTFPLPQPLSLNLGILRLDDTLMQDVWIDTSVATGPRWMVDPAVRKGIRAMLELDRCVEERRRLGREADNLLRWFTDELTALEIAHRLSPDIGQTVLLRRQRESTLLLKHQWTNPFISQFRWESHQQQAADLAAYITNSETSHSFIFLQPEVNLEHIEEDFQVDNESVYDESPERDVIDDGVDRDCVDDLLDPDSGLGTTGDVAGDHQVEDSSEVLMNCDTGDVSIVVESPLVLEDLDYMDDVPAAPQPAGGRRLSVARWRRTTDGSRNIIFEPETLRRLAGPTAWLNDEVINGCSTILQSMFPRPSTVIFSTFIFPLFRTGAKTLWKHVRHACYWDNNVWIIPVHREAEYHWVIATVYIDLRVIDFFDSFGEEEGMRRDSEDIARFADHLMRLASDFGAHVEDHVDADRPWTVRSLVSEPRQHNSYECGVWVLAHVAAVLRGCSTTGLSENGIADFRQFLLNTCLALPS</sequence>
<dbReference type="OrthoDB" id="3253684at2759"/>
<protein>
    <recommendedName>
        <fullName evidence="5">Ubiquitin-like protease family profile domain-containing protein</fullName>
    </recommendedName>
</protein>
<dbReference type="PANTHER" id="PTHR33096:SF1">
    <property type="entry name" value="CXC1-LIKE CYSTEINE CLUSTER ASSOCIATED WITH KDZ TRANSPOSASES DOMAIN-CONTAINING PROTEIN"/>
    <property type="match status" value="1"/>
</dbReference>
<dbReference type="Pfam" id="PF02902">
    <property type="entry name" value="Peptidase_C48"/>
    <property type="match status" value="1"/>
</dbReference>
<evidence type="ECO:0000313" key="6">
    <source>
        <dbReference type="EMBL" id="TDL19236.1"/>
    </source>
</evidence>
<feature type="domain" description="Ubiquitin-like protease family profile" evidence="5">
    <location>
        <begin position="1101"/>
        <end position="1271"/>
    </location>
</feature>
<evidence type="ECO:0000256" key="1">
    <source>
        <dbReference type="ARBA" id="ARBA00005234"/>
    </source>
</evidence>
<feature type="compositionally biased region" description="Basic and acidic residues" evidence="4">
    <location>
        <begin position="77"/>
        <end position="88"/>
    </location>
</feature>
<dbReference type="PROSITE" id="PS50600">
    <property type="entry name" value="ULP_PROTEASE"/>
    <property type="match status" value="1"/>
</dbReference>
<evidence type="ECO:0000256" key="3">
    <source>
        <dbReference type="ARBA" id="ARBA00022801"/>
    </source>
</evidence>
<keyword evidence="7" id="KW-1185">Reference proteome</keyword>
<dbReference type="EMBL" id="ML170198">
    <property type="protein sequence ID" value="TDL19236.1"/>
    <property type="molecule type" value="Genomic_DNA"/>
</dbReference>
<proteinExistence type="inferred from homology"/>